<feature type="binding site" evidence="9">
    <location>
        <begin position="481"/>
        <end position="487"/>
    </location>
    <ligand>
        <name>substrate</name>
    </ligand>
</feature>
<dbReference type="InterPro" id="IPR000306">
    <property type="entry name" value="Znf_FYVE"/>
</dbReference>
<dbReference type="GO" id="GO:0008270">
    <property type="term" value="F:zinc ion binding"/>
    <property type="evidence" value="ECO:0007669"/>
    <property type="project" value="UniProtKB-KW"/>
</dbReference>
<evidence type="ECO:0000256" key="3">
    <source>
        <dbReference type="ARBA" id="ARBA00022723"/>
    </source>
</evidence>
<evidence type="ECO:0000259" key="10">
    <source>
        <dbReference type="PROSITE" id="PS51339"/>
    </source>
</evidence>
<dbReference type="EC" id="3.1.3.95" evidence="2"/>
<dbReference type="InterPro" id="IPR011993">
    <property type="entry name" value="PH-like_dom_sf"/>
</dbReference>
<dbReference type="PANTHER" id="PTHR10807">
    <property type="entry name" value="MYOTUBULARIN-RELATED"/>
    <property type="match status" value="1"/>
</dbReference>
<evidence type="ECO:0000256" key="5">
    <source>
        <dbReference type="ARBA" id="ARBA00022801"/>
    </source>
</evidence>
<dbReference type="Gene3D" id="2.30.29.30">
    <property type="entry name" value="Pleckstrin-homology domain (PH domain)/Phosphotyrosine-binding domain (PTB)"/>
    <property type="match status" value="1"/>
</dbReference>
<organism evidence="11 12">
    <name type="scientific">Ascaris lumbricoides</name>
    <name type="common">Giant roundworm</name>
    <dbReference type="NCBI Taxonomy" id="6252"/>
    <lineage>
        <taxon>Eukaryota</taxon>
        <taxon>Metazoa</taxon>
        <taxon>Ecdysozoa</taxon>
        <taxon>Nematoda</taxon>
        <taxon>Chromadorea</taxon>
        <taxon>Rhabditida</taxon>
        <taxon>Spirurina</taxon>
        <taxon>Ascaridomorpha</taxon>
        <taxon>Ascaridoidea</taxon>
        <taxon>Ascarididae</taxon>
        <taxon>Ascaris</taxon>
    </lineage>
</organism>
<sequence length="799" mass="90482">MTYLNFPAYTEDITVAGSLLVDRVTRIYESMLGREPFAEDDLRRFPGLISKELERIIDLSEEFLWLDSSPWGFRKAKEASRSAVLKFIVMEYCACFNTVSKVQLVDRLGSEPNIVGTIHVTTSHVIFKADDSAKEIWIPNGLIGVVERGALSALGSPLTVRCKHFLTLTFLISKDKDCQDLFETLTRCARPVNISEVFAFENRERRIEHRVGEVRRGWDRFDWDIEFARQGIGTADKQLWRVTDFNIRYQFCDTYPEWICVPSAATKQILIGSCKFRSRARLPALTYWHRANAACIARLLQFCDTYPEWICVPSAATKQILIGSCKFRSRARLPALTYWHRANAACIARCAQPLTGFSARCVEDEQLMDLIAKTNPSCPTVFLVDTRPRVNAMVNKMQGKGFEDVRNYANMRFHFFDIENIHVMRTSLQKLLDACQRARTTSEYLKQLEACGWLRHTRALLECGAFLADSVSKGISCVVHCSDGWDRTSQTVSIAQLLLDPFYRTIRGFQILIEKDWLGFGHKFDDRCGHIGALNEEAAKEISPIFTQFLDATYQLMRQRPRAFEFNERYLIEIHEHAYSCQYGTFLGNCDKDRKANKYTLLSNIDFHPSAVVVWTAMYNRFDTGLLPRESTTDVTISTLEHIGVLEAHMAALQARLAELKAALGKQAVCCGVMVDSGHSSNASSAASSSVPQKPHSCEALNGLCTNKEALPRQDTQESGVYDSSFAFSEDSTPCPALRWQSLRLAEECSSKNCGAEFATRGERRLHCYRCGKIHCRRCITITPDERERICNSCAAANA</sequence>
<dbReference type="InterPro" id="IPR013083">
    <property type="entry name" value="Znf_RING/FYVE/PHD"/>
</dbReference>
<proteinExistence type="inferred from homology"/>
<dbReference type="SMART" id="SM00404">
    <property type="entry name" value="PTPc_motif"/>
    <property type="match status" value="1"/>
</dbReference>
<reference evidence="12" key="1">
    <citation type="submission" date="2023-03" db="UniProtKB">
        <authorList>
            <consortium name="WormBaseParasite"/>
        </authorList>
    </citation>
    <scope>IDENTIFICATION</scope>
</reference>
<dbReference type="Gene3D" id="3.30.40.10">
    <property type="entry name" value="Zinc/RING finger domain, C3HC4 (zinc finger)"/>
    <property type="match status" value="1"/>
</dbReference>
<name>A0A9J2PZJ2_ASCLU</name>
<protein>
    <recommendedName>
        <fullName evidence="2">phosphatidylinositol-3,5-bisphosphate 3-phosphatase</fullName>
        <ecNumber evidence="2">3.1.3.95</ecNumber>
    </recommendedName>
</protein>
<keyword evidence="7" id="KW-0443">Lipid metabolism</keyword>
<dbReference type="InterPro" id="IPR030564">
    <property type="entry name" value="Myotubularin"/>
</dbReference>
<keyword evidence="11" id="KW-1185">Reference proteome</keyword>
<dbReference type="GO" id="GO:0052629">
    <property type="term" value="F:phosphatidylinositol-3,5-bisphosphate 3-phosphatase activity"/>
    <property type="evidence" value="ECO:0007669"/>
    <property type="project" value="UniProtKB-EC"/>
</dbReference>
<dbReference type="InterPro" id="IPR016130">
    <property type="entry name" value="Tyr_Pase_AS"/>
</dbReference>
<comment type="similarity">
    <text evidence="1">Belongs to the protein-tyrosine phosphatase family. Non-receptor class myotubularin subfamily.</text>
</comment>
<dbReference type="GO" id="GO:0046856">
    <property type="term" value="P:phosphatidylinositol dephosphorylation"/>
    <property type="evidence" value="ECO:0007669"/>
    <property type="project" value="TreeGrafter"/>
</dbReference>
<dbReference type="InterPro" id="IPR029021">
    <property type="entry name" value="Prot-tyrosine_phosphatase-like"/>
</dbReference>
<evidence type="ECO:0000256" key="8">
    <source>
        <dbReference type="PIRSR" id="PIRSR630564-1"/>
    </source>
</evidence>
<dbReference type="Proteomes" id="UP000036681">
    <property type="component" value="Unplaced"/>
</dbReference>
<dbReference type="SUPFAM" id="SSF50729">
    <property type="entry name" value="PH domain-like"/>
    <property type="match status" value="1"/>
</dbReference>
<dbReference type="SMART" id="SM00064">
    <property type="entry name" value="FYVE"/>
    <property type="match status" value="1"/>
</dbReference>
<dbReference type="Pfam" id="PF21098">
    <property type="entry name" value="PH-GRAM_MTMR6-like"/>
    <property type="match status" value="1"/>
</dbReference>
<dbReference type="InterPro" id="IPR011011">
    <property type="entry name" value="Znf_FYVE_PHD"/>
</dbReference>
<dbReference type="InterPro" id="IPR010569">
    <property type="entry name" value="Myotubularin-like_Pase_dom"/>
</dbReference>
<evidence type="ECO:0000313" key="11">
    <source>
        <dbReference type="Proteomes" id="UP000036681"/>
    </source>
</evidence>
<dbReference type="WBParaSite" id="ALUE_0001463401-mRNA-1">
    <property type="protein sequence ID" value="ALUE_0001463401-mRNA-1"/>
    <property type="gene ID" value="ALUE_0001463401"/>
</dbReference>
<evidence type="ECO:0000313" key="12">
    <source>
        <dbReference type="WBParaSite" id="ALUE_0001463401-mRNA-1"/>
    </source>
</evidence>
<evidence type="ECO:0000256" key="4">
    <source>
        <dbReference type="ARBA" id="ARBA00022771"/>
    </source>
</evidence>
<dbReference type="PROSITE" id="PS51339">
    <property type="entry name" value="PPASE_MYOTUBULARIN"/>
    <property type="match status" value="1"/>
</dbReference>
<dbReference type="Pfam" id="PF06602">
    <property type="entry name" value="Myotub-related"/>
    <property type="match status" value="2"/>
</dbReference>
<keyword evidence="6" id="KW-0862">Zinc</keyword>
<keyword evidence="3" id="KW-0479">Metal-binding</keyword>
<keyword evidence="5" id="KW-0378">Hydrolase</keyword>
<accession>A0A9J2PZJ2</accession>
<feature type="binding site" evidence="9">
    <location>
        <begin position="420"/>
        <end position="421"/>
    </location>
    <ligand>
        <name>substrate</name>
    </ligand>
</feature>
<evidence type="ECO:0000256" key="7">
    <source>
        <dbReference type="ARBA" id="ARBA00023098"/>
    </source>
</evidence>
<dbReference type="AlphaFoldDB" id="A0A9J2PZJ2"/>
<evidence type="ECO:0000256" key="2">
    <source>
        <dbReference type="ARBA" id="ARBA00012903"/>
    </source>
</evidence>
<dbReference type="SUPFAM" id="SSF52799">
    <property type="entry name" value="(Phosphotyrosine protein) phosphatases II"/>
    <property type="match status" value="2"/>
</dbReference>
<dbReference type="SUPFAM" id="SSF57903">
    <property type="entry name" value="FYVE/PHD zinc finger"/>
    <property type="match status" value="1"/>
</dbReference>
<evidence type="ECO:0000256" key="9">
    <source>
        <dbReference type="PIRSR" id="PIRSR630564-2"/>
    </source>
</evidence>
<feature type="active site" description="Phosphocysteine intermediate" evidence="8">
    <location>
        <position position="481"/>
    </location>
</feature>
<dbReference type="GO" id="GO:0004438">
    <property type="term" value="F:phosphatidylinositol-3-phosphate phosphatase activity"/>
    <property type="evidence" value="ECO:0007669"/>
    <property type="project" value="TreeGrafter"/>
</dbReference>
<feature type="domain" description="Myotubularin phosphatase" evidence="10">
    <location>
        <begin position="217"/>
        <end position="662"/>
    </location>
</feature>
<dbReference type="PANTHER" id="PTHR10807:SF8">
    <property type="entry name" value="PHOSPHATIDYLINOSITOL-3-PHOSPHATE PHOSPHATASE"/>
    <property type="match status" value="1"/>
</dbReference>
<keyword evidence="4" id="KW-0863">Zinc-finger</keyword>
<dbReference type="GO" id="GO:0005737">
    <property type="term" value="C:cytoplasm"/>
    <property type="evidence" value="ECO:0007669"/>
    <property type="project" value="TreeGrafter"/>
</dbReference>
<dbReference type="InterPro" id="IPR048994">
    <property type="entry name" value="PH-GRAM_MTMR6-9"/>
</dbReference>
<dbReference type="InterPro" id="IPR003595">
    <property type="entry name" value="Tyr_Pase_cat"/>
</dbReference>
<evidence type="ECO:0000256" key="1">
    <source>
        <dbReference type="ARBA" id="ARBA00007471"/>
    </source>
</evidence>
<dbReference type="PROSITE" id="PS00383">
    <property type="entry name" value="TYR_PHOSPHATASE_1"/>
    <property type="match status" value="1"/>
</dbReference>
<evidence type="ECO:0000256" key="6">
    <source>
        <dbReference type="ARBA" id="ARBA00022833"/>
    </source>
</evidence>